<dbReference type="PANTHER" id="PTHR24009">
    <property type="entry name" value="RNA-BINDING (RRM/RBD/RNP MOTIFS)"/>
    <property type="match status" value="1"/>
</dbReference>
<feature type="domain" description="HTH OST-type" evidence="11">
    <location>
        <begin position="233"/>
        <end position="316"/>
    </location>
</feature>
<evidence type="ECO:0000313" key="12">
    <source>
        <dbReference type="EMBL" id="KAL3733368.1"/>
    </source>
</evidence>
<dbReference type="SMART" id="SM00360">
    <property type="entry name" value="RRM"/>
    <property type="match status" value="1"/>
</dbReference>
<dbReference type="InterPro" id="IPR025605">
    <property type="entry name" value="OST-HTH/LOTUS_dom"/>
</dbReference>
<comment type="caution">
    <text evidence="12">The sequence shown here is derived from an EMBL/GenBank/DDBJ whole genome shotgun (WGS) entry which is preliminary data.</text>
</comment>
<keyword evidence="8" id="KW-0812">Transmembrane</keyword>
<evidence type="ECO:0000256" key="6">
    <source>
        <dbReference type="PROSITE-ProRule" id="PRU00176"/>
    </source>
</evidence>
<evidence type="ECO:0000256" key="8">
    <source>
        <dbReference type="SAM" id="Phobius"/>
    </source>
</evidence>
<dbReference type="CDD" id="cd12458">
    <property type="entry name" value="RRM_AtC3H46_like"/>
    <property type="match status" value="1"/>
</dbReference>
<feature type="zinc finger region" description="C3H1-type" evidence="7">
    <location>
        <begin position="185"/>
        <end position="212"/>
    </location>
</feature>
<dbReference type="Proteomes" id="UP001634007">
    <property type="component" value="Unassembled WGS sequence"/>
</dbReference>
<dbReference type="PANTHER" id="PTHR24009:SF40">
    <property type="entry name" value="C3H1-TYPE DOMAIN-CONTAINING PROTEIN"/>
    <property type="match status" value="1"/>
</dbReference>
<dbReference type="SUPFAM" id="SSF54928">
    <property type="entry name" value="RNA-binding domain, RBD"/>
    <property type="match status" value="1"/>
</dbReference>
<feature type="domain" description="RRM" evidence="9">
    <location>
        <begin position="338"/>
        <end position="413"/>
    </location>
</feature>
<protein>
    <recommendedName>
        <fullName evidence="14">Zinc finger CCCH domain-containing protein 18-like</fullName>
    </recommendedName>
</protein>
<proteinExistence type="predicted"/>
<dbReference type="PROSITE" id="PS51644">
    <property type="entry name" value="HTH_OST"/>
    <property type="match status" value="1"/>
</dbReference>
<keyword evidence="8" id="KW-1133">Transmembrane helix</keyword>
<sequence length="595" mass="68365">MDFQESTRIVFDRVQKLEPENVRKIIGYLLIQDQCDKEMIRLALGPDKLIQDIIHKAKTELQQLALTSSSPPISPSMNQVPSEHPMHFLPLNPVAFQHVPSAFRVPSPYWGRQVVTKHQSDYMPLGYPDSISEVPNEARFLGFDEPMEQLNLGLTEFSNECYFEDAALGNFSARPSHHHHMSMPEFPVKTCHYFNKGYCKHGNNCRYLHEQVFLDGFFTSRANDEDQVFSSGSLEKLELEIIEILKSRRGNPLSIASLPMIYYEKYGKVLQAEGYLTESQRHGKAGHSLTRLLSRLGSICLIDRPHGQHAVILAEDAAKFMESRNEKGDPGLVHSKSRQIYLTFPAESSFTEEDVSNYFNTFGPVEDVRIPCQHKRMFGFVTFVNSDTVQMILAKGNPHFVCGARVLVKPYKEKSKLIDRKYHEGYESPFHHMSHYSAMDSRLHSMARGCRGSKFLQNQIMEDSDQVLEFERMRLAKLQLASKTPGNQAYIVDSMDRFKISEDRLDISSTECLHYLMDVLNNGSIVGDKSRPSETNYDYDQDRYTSNPRSWSYHKTTQYASKSPSLWINQGAVTIVIKSSPFILFFWFMVFFSWC</sequence>
<evidence type="ECO:0000256" key="4">
    <source>
        <dbReference type="ARBA" id="ARBA00022884"/>
    </source>
</evidence>
<evidence type="ECO:0000256" key="1">
    <source>
        <dbReference type="ARBA" id="ARBA00022723"/>
    </source>
</evidence>
<dbReference type="Gene3D" id="4.10.1000.10">
    <property type="entry name" value="Zinc finger, CCCH-type"/>
    <property type="match status" value="1"/>
</dbReference>
<keyword evidence="13" id="KW-1185">Reference proteome</keyword>
<name>A0ABD3K252_EUCGL</name>
<evidence type="ECO:0000256" key="3">
    <source>
        <dbReference type="ARBA" id="ARBA00022833"/>
    </source>
</evidence>
<accession>A0ABD3K252</accession>
<dbReference type="GO" id="GO:0003723">
    <property type="term" value="F:RNA binding"/>
    <property type="evidence" value="ECO:0007669"/>
    <property type="project" value="UniProtKB-UniRule"/>
</dbReference>
<evidence type="ECO:0000259" key="9">
    <source>
        <dbReference type="PROSITE" id="PS50102"/>
    </source>
</evidence>
<evidence type="ECO:0008006" key="14">
    <source>
        <dbReference type="Google" id="ProtNLM"/>
    </source>
</evidence>
<dbReference type="Gene3D" id="3.30.70.330">
    <property type="match status" value="1"/>
</dbReference>
<dbReference type="InterPro" id="IPR000571">
    <property type="entry name" value="Znf_CCCH"/>
</dbReference>
<dbReference type="GO" id="GO:0003677">
    <property type="term" value="F:DNA binding"/>
    <property type="evidence" value="ECO:0007669"/>
    <property type="project" value="UniProtKB-KW"/>
</dbReference>
<dbReference type="InterPro" id="IPR056276">
    <property type="entry name" value="AtC3H46-like_PABC-like"/>
</dbReference>
<evidence type="ECO:0000313" key="13">
    <source>
        <dbReference type="Proteomes" id="UP001634007"/>
    </source>
</evidence>
<gene>
    <name evidence="12" type="ORF">ACJRO7_022835</name>
</gene>
<feature type="transmembrane region" description="Helical" evidence="8">
    <location>
        <begin position="571"/>
        <end position="594"/>
    </location>
</feature>
<reference evidence="12 13" key="1">
    <citation type="submission" date="2024-11" db="EMBL/GenBank/DDBJ databases">
        <title>Chromosome-level genome assembly of Eucalyptus globulus Labill. provides insights into its genome evolution.</title>
        <authorList>
            <person name="Li X."/>
        </authorList>
    </citation>
    <scope>NUCLEOTIDE SEQUENCE [LARGE SCALE GENOMIC DNA]</scope>
    <source>
        <strain evidence="12">CL2024</strain>
        <tissue evidence="12">Fresh tender leaves</tissue>
    </source>
</reference>
<evidence type="ECO:0000256" key="5">
    <source>
        <dbReference type="ARBA" id="ARBA00023125"/>
    </source>
</evidence>
<feature type="domain" description="C3H1-type" evidence="10">
    <location>
        <begin position="185"/>
        <end position="212"/>
    </location>
</feature>
<dbReference type="InterPro" id="IPR000504">
    <property type="entry name" value="RRM_dom"/>
</dbReference>
<dbReference type="EMBL" id="JBJKBG010000006">
    <property type="protein sequence ID" value="KAL3733368.1"/>
    <property type="molecule type" value="Genomic_DNA"/>
</dbReference>
<keyword evidence="4 6" id="KW-0694">RNA-binding</keyword>
<dbReference type="Pfam" id="PF23182">
    <property type="entry name" value="PABC_AtC3H46"/>
    <property type="match status" value="1"/>
</dbReference>
<dbReference type="SUPFAM" id="SSF90229">
    <property type="entry name" value="CCCH zinc finger"/>
    <property type="match status" value="1"/>
</dbReference>
<keyword evidence="2 7" id="KW-0863">Zinc-finger</keyword>
<evidence type="ECO:0000256" key="7">
    <source>
        <dbReference type="PROSITE-ProRule" id="PRU00723"/>
    </source>
</evidence>
<dbReference type="Pfam" id="PF00076">
    <property type="entry name" value="RRM_1"/>
    <property type="match status" value="1"/>
</dbReference>
<dbReference type="EMBL" id="JBJKBG010000006">
    <property type="protein sequence ID" value="KAL3733370.1"/>
    <property type="molecule type" value="Genomic_DNA"/>
</dbReference>
<dbReference type="InterPro" id="IPR034365">
    <property type="entry name" value="AtC3H46-like_RRM"/>
</dbReference>
<dbReference type="InterPro" id="IPR012677">
    <property type="entry name" value="Nucleotide-bd_a/b_plait_sf"/>
</dbReference>
<dbReference type="InterPro" id="IPR035979">
    <property type="entry name" value="RBD_domain_sf"/>
</dbReference>
<keyword evidence="5" id="KW-0238">DNA-binding</keyword>
<dbReference type="PROSITE" id="PS50102">
    <property type="entry name" value="RRM"/>
    <property type="match status" value="1"/>
</dbReference>
<keyword evidence="8" id="KW-0472">Membrane</keyword>
<evidence type="ECO:0000256" key="2">
    <source>
        <dbReference type="ARBA" id="ARBA00022771"/>
    </source>
</evidence>
<keyword evidence="1 7" id="KW-0479">Metal-binding</keyword>
<dbReference type="FunFam" id="3.30.70.330:FF:000678">
    <property type="entry name" value="zinc finger CCCH domain-containing protein 53-like isoform X2"/>
    <property type="match status" value="1"/>
</dbReference>
<dbReference type="Pfam" id="PF00642">
    <property type="entry name" value="zf-CCCH"/>
    <property type="match status" value="1"/>
</dbReference>
<dbReference type="AlphaFoldDB" id="A0ABD3K252"/>
<organism evidence="12 13">
    <name type="scientific">Eucalyptus globulus</name>
    <name type="common">Tasmanian blue gum</name>
    <dbReference type="NCBI Taxonomy" id="34317"/>
    <lineage>
        <taxon>Eukaryota</taxon>
        <taxon>Viridiplantae</taxon>
        <taxon>Streptophyta</taxon>
        <taxon>Embryophyta</taxon>
        <taxon>Tracheophyta</taxon>
        <taxon>Spermatophyta</taxon>
        <taxon>Magnoliopsida</taxon>
        <taxon>eudicotyledons</taxon>
        <taxon>Gunneridae</taxon>
        <taxon>Pentapetalae</taxon>
        <taxon>rosids</taxon>
        <taxon>malvids</taxon>
        <taxon>Myrtales</taxon>
        <taxon>Myrtaceae</taxon>
        <taxon>Myrtoideae</taxon>
        <taxon>Eucalypteae</taxon>
        <taxon>Eucalyptus</taxon>
    </lineage>
</organism>
<dbReference type="PROSITE" id="PS50103">
    <property type="entry name" value="ZF_C3H1"/>
    <property type="match status" value="1"/>
</dbReference>
<evidence type="ECO:0000259" key="10">
    <source>
        <dbReference type="PROSITE" id="PS50103"/>
    </source>
</evidence>
<evidence type="ECO:0000259" key="11">
    <source>
        <dbReference type="PROSITE" id="PS51644"/>
    </source>
</evidence>
<dbReference type="GO" id="GO:0008270">
    <property type="term" value="F:zinc ion binding"/>
    <property type="evidence" value="ECO:0007669"/>
    <property type="project" value="UniProtKB-KW"/>
</dbReference>
<keyword evidence="3 7" id="KW-0862">Zinc</keyword>
<dbReference type="InterPro" id="IPR036855">
    <property type="entry name" value="Znf_CCCH_sf"/>
</dbReference>